<keyword evidence="1" id="KW-1133">Transmembrane helix</keyword>
<evidence type="ECO:0000313" key="3">
    <source>
        <dbReference type="Proteomes" id="UP000000663"/>
    </source>
</evidence>
<evidence type="ECO:0000256" key="1">
    <source>
        <dbReference type="SAM" id="Phobius"/>
    </source>
</evidence>
<protein>
    <submittedName>
        <fullName evidence="2">Uncharacterized protein</fullName>
    </submittedName>
</protein>
<dbReference type="KEGG" id="rci:RCIA115"/>
<dbReference type="AlphaFoldDB" id="Q0W4F9"/>
<dbReference type="Proteomes" id="UP000000663">
    <property type="component" value="Chromosome"/>
</dbReference>
<feature type="transmembrane region" description="Helical" evidence="1">
    <location>
        <begin position="6"/>
        <end position="25"/>
    </location>
</feature>
<name>Q0W4F9_METAR</name>
<dbReference type="EMBL" id="AM114193">
    <property type="protein sequence ID" value="CAJ36734.1"/>
    <property type="molecule type" value="Genomic_DNA"/>
</dbReference>
<reference evidence="2 3" key="1">
    <citation type="journal article" date="2006" name="Science">
        <title>Genome of rice cluster I archaea -- the key methane producers in the rice rhizosphere.</title>
        <authorList>
            <person name="Erkel C."/>
            <person name="Kube M."/>
            <person name="Reinhardt R."/>
            <person name="Liesack W."/>
        </authorList>
    </citation>
    <scope>NUCLEOTIDE SEQUENCE [LARGE SCALE GENOMIC DNA]</scope>
    <source>
        <strain evidence="3">DSM 22066 / NBRC 105507 / MRE50</strain>
    </source>
</reference>
<proteinExistence type="predicted"/>
<gene>
    <name evidence="2" type="ORF">RCIA115</name>
</gene>
<accession>Q0W4F9</accession>
<organism evidence="2 3">
    <name type="scientific">Methanocella arvoryzae (strain DSM 22066 / NBRC 105507 / MRE50)</name>
    <dbReference type="NCBI Taxonomy" id="351160"/>
    <lineage>
        <taxon>Archaea</taxon>
        <taxon>Methanobacteriati</taxon>
        <taxon>Methanobacteriota</taxon>
        <taxon>Stenosarchaea group</taxon>
        <taxon>Methanomicrobia</taxon>
        <taxon>Methanocellales</taxon>
        <taxon>Methanocellaceae</taxon>
        <taxon>Methanocella</taxon>
    </lineage>
</organism>
<sequence length="70" mass="7767">MTVLLLTILYPLQFIVILLYVQRLLHKSSDDHGPGACPLSNIVGGLYPSFYRRKSDIHSNSKDSGSFSSV</sequence>
<keyword evidence="1" id="KW-0812">Transmembrane</keyword>
<keyword evidence="3" id="KW-1185">Reference proteome</keyword>
<keyword evidence="1" id="KW-0472">Membrane</keyword>
<evidence type="ECO:0000313" key="2">
    <source>
        <dbReference type="EMBL" id="CAJ36734.1"/>
    </source>
</evidence>